<sequence>MCHCASGFDLPFRHEEVPFPRSARRCPVSQGCGSSSRSMRHGHEVLSSNVWRRPVRFDYRPLYDYTFKFMISKKSNSSKSPSHCASNIDLGSQGSAKDTLCVRREFLRTLVATAGTMALGVCASSEVGAASFERTRRWSSSGATSLDSAASALSATSTTPVSVTTSSAAATSSSMSSNSYNAVSSGFFGINGHINSGNAYGTAFATQIAYMRDLGVSNVRQDVWNTMGAKNIASFVDALRGTGISVSVVITPKLFNTDEASAYSNSFQLAYSIASILKGKVLLYECGNEMEIGFVSRGGNFRTDYRVTPYFIYRGMIRGMIDGVRAADPRAAVAVTAGWLHFGILQMLADGTDPQGGTSGPRVNWDVTSWHWYSDMGDITNANGINVLQELTRRFRRPIWISEYGYRPYGQSENTLLNAQASYLATQMQEFVKLKSQYSLLQSVQLYELFDMSADDGYGLIKSDAVTKKPAYSVVKEIIARGRV</sequence>
<dbReference type="EMBL" id="FR687359">
    <property type="protein sequence ID" value="CBW75373.1"/>
    <property type="molecule type" value="Genomic_DNA"/>
</dbReference>
<dbReference type="eggNOG" id="COG2723">
    <property type="taxonomic scope" value="Bacteria"/>
</dbReference>
<reference evidence="1 2" key="1">
    <citation type="journal article" date="2011" name="J. Bacteriol.">
        <title>Complete genome sequence of Burkholderia rhizoxinica, an endosymbiont of Rhizopus microsporus.</title>
        <authorList>
            <person name="Lackner G."/>
            <person name="Moebius N."/>
            <person name="Partida-Martinez L."/>
            <person name="Hertweck C."/>
        </authorList>
    </citation>
    <scope>NUCLEOTIDE SEQUENCE [LARGE SCALE GENOMIC DNA]</scope>
    <source>
        <strain evidence="2">DSM 19002 / CIP 109453 / HKI 454</strain>
    </source>
</reference>
<dbReference type="SUPFAM" id="SSF51445">
    <property type="entry name" value="(Trans)glycosidases"/>
    <property type="match status" value="1"/>
</dbReference>
<dbReference type="Gene3D" id="3.20.20.80">
    <property type="entry name" value="Glycosidases"/>
    <property type="match status" value="1"/>
</dbReference>
<dbReference type="HOGENOM" id="CLU_563465_0_0_4"/>
<dbReference type="KEGG" id="brh:RBRH_03900"/>
<dbReference type="Proteomes" id="UP000007437">
    <property type="component" value="Chromosome"/>
</dbReference>
<proteinExistence type="predicted"/>
<accession>E5ARZ1</accession>
<dbReference type="AlphaFoldDB" id="E5ARZ1"/>
<protein>
    <submittedName>
        <fullName evidence="1">Uncharacterized protein</fullName>
    </submittedName>
</protein>
<evidence type="ECO:0000313" key="1">
    <source>
        <dbReference type="EMBL" id="CBW75373.1"/>
    </source>
</evidence>
<dbReference type="InterPro" id="IPR017853">
    <property type="entry name" value="GH"/>
</dbReference>
<organism evidence="1 2">
    <name type="scientific">Mycetohabitans rhizoxinica (strain DSM 19002 / CIP 109453 / HKI 454)</name>
    <name type="common">Paraburkholderia rhizoxinica</name>
    <dbReference type="NCBI Taxonomy" id="882378"/>
    <lineage>
        <taxon>Bacteria</taxon>
        <taxon>Pseudomonadati</taxon>
        <taxon>Pseudomonadota</taxon>
        <taxon>Betaproteobacteria</taxon>
        <taxon>Burkholderiales</taxon>
        <taxon>Burkholderiaceae</taxon>
        <taxon>Mycetohabitans</taxon>
    </lineage>
</organism>
<name>E5ARZ1_MYCRK</name>
<evidence type="ECO:0000313" key="2">
    <source>
        <dbReference type="Proteomes" id="UP000007437"/>
    </source>
</evidence>
<gene>
    <name evidence="1" type="ordered locus">RBRH_03900</name>
</gene>
<dbReference type="STRING" id="882378.RBRH_03900"/>